<evidence type="ECO:0000256" key="2">
    <source>
        <dbReference type="ARBA" id="ARBA00023015"/>
    </source>
</evidence>
<accession>A0A399JED2</accession>
<comment type="caution">
    <text evidence="6">The sequence shown here is derived from an EMBL/GenBank/DDBJ whole genome shotgun (WGS) entry which is preliminary data.</text>
</comment>
<dbReference type="PANTHER" id="PTHR30126:SF39">
    <property type="entry name" value="HTH-TYPE TRANSCRIPTIONAL REGULATOR CYSL"/>
    <property type="match status" value="1"/>
</dbReference>
<dbReference type="InterPro" id="IPR005119">
    <property type="entry name" value="LysR_subst-bd"/>
</dbReference>
<dbReference type="Gene3D" id="3.40.190.10">
    <property type="entry name" value="Periplasmic binding protein-like II"/>
    <property type="match status" value="2"/>
</dbReference>
<dbReference type="Gene3D" id="1.10.10.10">
    <property type="entry name" value="Winged helix-like DNA-binding domain superfamily/Winged helix DNA-binding domain"/>
    <property type="match status" value="1"/>
</dbReference>
<evidence type="ECO:0000256" key="3">
    <source>
        <dbReference type="ARBA" id="ARBA00023125"/>
    </source>
</evidence>
<dbReference type="GO" id="GO:0003700">
    <property type="term" value="F:DNA-binding transcription factor activity"/>
    <property type="evidence" value="ECO:0007669"/>
    <property type="project" value="InterPro"/>
</dbReference>
<dbReference type="InterPro" id="IPR036388">
    <property type="entry name" value="WH-like_DNA-bd_sf"/>
</dbReference>
<sequence>MRSYASDMTSLPVRHPHDPFFGPPSLRLLVALEEHGGMGAAGRAVGMSQTNVSRTISGLERHLGYSLVERSHSGSKLTPQGLALVAQARSVLAEQERLARLADALGAGGPARLELAASRTIGEHLVPGWLGLQAARAPETWVSFRFDNSANVARLVRTGQVPLGFLEDPRAPEDLASEELCRDQLTVVVPPGHPWAGTPVFPRDVAAVPLVEREPGSGTRATLDRVIPRRARAAAELDSNAAIVAAVAAGVAPAVLSRLAVARAIEAGEVAEAVWAGPELARPLLAVWREGSRVPAEVRDFLNLVRADCALR</sequence>
<dbReference type="Pfam" id="PF03466">
    <property type="entry name" value="LysR_substrate"/>
    <property type="match status" value="1"/>
</dbReference>
<feature type="domain" description="HTH lysR-type" evidence="5">
    <location>
        <begin position="26"/>
        <end position="78"/>
    </location>
</feature>
<evidence type="ECO:0000313" key="6">
    <source>
        <dbReference type="EMBL" id="RII43594.1"/>
    </source>
</evidence>
<evidence type="ECO:0000313" key="7">
    <source>
        <dbReference type="Proteomes" id="UP000265419"/>
    </source>
</evidence>
<dbReference type="PROSITE" id="PS50931">
    <property type="entry name" value="HTH_LYSR"/>
    <property type="match status" value="1"/>
</dbReference>
<dbReference type="Pfam" id="PF00126">
    <property type="entry name" value="HTH_1"/>
    <property type="match status" value="1"/>
</dbReference>
<evidence type="ECO:0000256" key="1">
    <source>
        <dbReference type="ARBA" id="ARBA00009437"/>
    </source>
</evidence>
<dbReference type="Proteomes" id="UP000265419">
    <property type="component" value="Unassembled WGS sequence"/>
</dbReference>
<dbReference type="InterPro" id="IPR000847">
    <property type="entry name" value="LysR_HTH_N"/>
</dbReference>
<dbReference type="InterPro" id="IPR036390">
    <property type="entry name" value="WH_DNA-bd_sf"/>
</dbReference>
<dbReference type="SUPFAM" id="SSF46785">
    <property type="entry name" value="Winged helix' DNA-binding domain"/>
    <property type="match status" value="1"/>
</dbReference>
<organism evidence="6 7">
    <name type="scientific">Galactobacter valiniphilus</name>
    <dbReference type="NCBI Taxonomy" id="2676122"/>
    <lineage>
        <taxon>Bacteria</taxon>
        <taxon>Bacillati</taxon>
        <taxon>Actinomycetota</taxon>
        <taxon>Actinomycetes</taxon>
        <taxon>Micrococcales</taxon>
        <taxon>Micrococcaceae</taxon>
        <taxon>Galactobacter</taxon>
    </lineage>
</organism>
<reference evidence="6 7" key="1">
    <citation type="submission" date="2018-07" db="EMBL/GenBank/DDBJ databases">
        <title>Arthrobacter sp. nov., isolated from raw cow's milk with high bacterial count.</title>
        <authorList>
            <person name="Hahne J."/>
            <person name="Isele D."/>
            <person name="Lipski A."/>
        </authorList>
    </citation>
    <scope>NUCLEOTIDE SEQUENCE [LARGE SCALE GENOMIC DNA]</scope>
    <source>
        <strain evidence="6 7">JZ R-35</strain>
    </source>
</reference>
<dbReference type="EMBL" id="QQXK01000002">
    <property type="protein sequence ID" value="RII43594.1"/>
    <property type="molecule type" value="Genomic_DNA"/>
</dbReference>
<gene>
    <name evidence="6" type="ORF">DWB68_01465</name>
</gene>
<comment type="similarity">
    <text evidence="1">Belongs to the LysR transcriptional regulatory family.</text>
</comment>
<keyword evidence="4" id="KW-0804">Transcription</keyword>
<evidence type="ECO:0000256" key="4">
    <source>
        <dbReference type="ARBA" id="ARBA00023163"/>
    </source>
</evidence>
<dbReference type="AlphaFoldDB" id="A0A399JED2"/>
<proteinExistence type="inferred from homology"/>
<dbReference type="PANTHER" id="PTHR30126">
    <property type="entry name" value="HTH-TYPE TRANSCRIPTIONAL REGULATOR"/>
    <property type="match status" value="1"/>
</dbReference>
<protein>
    <submittedName>
        <fullName evidence="6">LysR family transcriptional regulator</fullName>
    </submittedName>
</protein>
<keyword evidence="3" id="KW-0238">DNA-binding</keyword>
<name>A0A399JED2_9MICC</name>
<dbReference type="GO" id="GO:0000976">
    <property type="term" value="F:transcription cis-regulatory region binding"/>
    <property type="evidence" value="ECO:0007669"/>
    <property type="project" value="TreeGrafter"/>
</dbReference>
<dbReference type="SUPFAM" id="SSF53850">
    <property type="entry name" value="Periplasmic binding protein-like II"/>
    <property type="match status" value="1"/>
</dbReference>
<keyword evidence="2" id="KW-0805">Transcription regulation</keyword>
<evidence type="ECO:0000259" key="5">
    <source>
        <dbReference type="PROSITE" id="PS50931"/>
    </source>
</evidence>
<keyword evidence="7" id="KW-1185">Reference proteome</keyword>